<evidence type="ECO:0000313" key="1">
    <source>
        <dbReference type="EMBL" id="CAD8089724.1"/>
    </source>
</evidence>
<gene>
    <name evidence="1" type="ORF">PSON_ATCC_30995.1.T0540277</name>
</gene>
<keyword evidence="2" id="KW-1185">Reference proteome</keyword>
<dbReference type="Proteomes" id="UP000692954">
    <property type="component" value="Unassembled WGS sequence"/>
</dbReference>
<evidence type="ECO:0000313" key="2">
    <source>
        <dbReference type="Proteomes" id="UP000692954"/>
    </source>
</evidence>
<reference evidence="1" key="1">
    <citation type="submission" date="2021-01" db="EMBL/GenBank/DDBJ databases">
        <authorList>
            <consortium name="Genoscope - CEA"/>
            <person name="William W."/>
        </authorList>
    </citation>
    <scope>NUCLEOTIDE SEQUENCE</scope>
</reference>
<name>A0A8S1NS36_9CILI</name>
<dbReference type="AlphaFoldDB" id="A0A8S1NS36"/>
<comment type="caution">
    <text evidence="1">The sequence shown here is derived from an EMBL/GenBank/DDBJ whole genome shotgun (WGS) entry which is preliminary data.</text>
</comment>
<dbReference type="EMBL" id="CAJJDN010000054">
    <property type="protein sequence ID" value="CAD8089724.1"/>
    <property type="molecule type" value="Genomic_DNA"/>
</dbReference>
<organism evidence="1 2">
    <name type="scientific">Paramecium sonneborni</name>
    <dbReference type="NCBI Taxonomy" id="65129"/>
    <lineage>
        <taxon>Eukaryota</taxon>
        <taxon>Sar</taxon>
        <taxon>Alveolata</taxon>
        <taxon>Ciliophora</taxon>
        <taxon>Intramacronucleata</taxon>
        <taxon>Oligohymenophorea</taxon>
        <taxon>Peniculida</taxon>
        <taxon>Parameciidae</taxon>
        <taxon>Paramecium</taxon>
    </lineage>
</organism>
<protein>
    <submittedName>
        <fullName evidence="1">Uncharacterized protein</fullName>
    </submittedName>
</protein>
<sequence>MKTFDDRAFKRPLSKQFYCVLLKYEEKATKEDICMDELVKMTQMYAVIVSYYDSQMDPITYYFFDKQHQFLQYIARKSKQEQDDILKNLIMANQLEFPKIPIENYNLKKIVHLNQKEEVQKVNERVCENIVGQFEKNTETNDSTIHEEFQKQKNNLYLRLAKKKKLRFQLLNSSINVYQIPFQDYDDYNLEKGNYLIFYSIQIQNNQKKVILLFIKIEQTQFRIIAKPNNLNL</sequence>
<proteinExistence type="predicted"/>
<accession>A0A8S1NS36</accession>